<sequence length="292" mass="32412">MHETVSSSSQVSADVDTVDHLPDWQPGEQLRRTDKAVTTAGRWRGRDVVAKQLTSSERHWVKRFAHEVSAYRAFEATPPPWPVPQLQYASQRLLIIERLPGASPNTDRYPPLLAEPTVTAMIDALTGFAAWQPPPGPLSVPATDWPARIRRYAAAGDLPNDVQQPLLEAVASAPLVFGHGDPLASNALAGAGHTLIFIDFEFAGMYPPGADLALLGLWLGRHDPRAEQRCAQIAEAGGSLHRYRAMRVLWLAREQRLYQTLFDMVDDHEHRQWLDDQIADAITGLRRTAGRD</sequence>
<dbReference type="Gene3D" id="3.90.1200.10">
    <property type="match status" value="1"/>
</dbReference>
<dbReference type="Pfam" id="PF01636">
    <property type="entry name" value="APH"/>
    <property type="match status" value="1"/>
</dbReference>
<feature type="compositionally biased region" description="Low complexity" evidence="1">
    <location>
        <begin position="1"/>
        <end position="15"/>
    </location>
</feature>
<keyword evidence="4" id="KW-1185">Reference proteome</keyword>
<feature type="region of interest" description="Disordered" evidence="1">
    <location>
        <begin position="1"/>
        <end position="38"/>
    </location>
</feature>
<gene>
    <name evidence="3" type="ORF">Ani05nite_50930</name>
</gene>
<evidence type="ECO:0000256" key="1">
    <source>
        <dbReference type="SAM" id="MobiDB-lite"/>
    </source>
</evidence>
<dbReference type="InterPro" id="IPR011009">
    <property type="entry name" value="Kinase-like_dom_sf"/>
</dbReference>
<feature type="domain" description="Aminoglycoside phosphotransferase" evidence="2">
    <location>
        <begin position="47"/>
        <end position="244"/>
    </location>
</feature>
<dbReference type="InterPro" id="IPR002575">
    <property type="entry name" value="Aminoglycoside_PTrfase"/>
</dbReference>
<reference evidence="3" key="1">
    <citation type="submission" date="2021-01" db="EMBL/GenBank/DDBJ databases">
        <title>Whole genome shotgun sequence of Actinoplanes nipponensis NBRC 14063.</title>
        <authorList>
            <person name="Komaki H."/>
            <person name="Tamura T."/>
        </authorList>
    </citation>
    <scope>NUCLEOTIDE SEQUENCE</scope>
    <source>
        <strain evidence="3">NBRC 14063</strain>
    </source>
</reference>
<accession>A0A919MJ89</accession>
<evidence type="ECO:0000313" key="3">
    <source>
        <dbReference type="EMBL" id="GIE51559.1"/>
    </source>
</evidence>
<evidence type="ECO:0000313" key="4">
    <source>
        <dbReference type="Proteomes" id="UP000647172"/>
    </source>
</evidence>
<dbReference type="SUPFAM" id="SSF56112">
    <property type="entry name" value="Protein kinase-like (PK-like)"/>
    <property type="match status" value="1"/>
</dbReference>
<dbReference type="Proteomes" id="UP000647172">
    <property type="component" value="Unassembled WGS sequence"/>
</dbReference>
<dbReference type="AlphaFoldDB" id="A0A919MJ89"/>
<name>A0A919MJ89_9ACTN</name>
<organism evidence="3 4">
    <name type="scientific">Actinoplanes nipponensis</name>
    <dbReference type="NCBI Taxonomy" id="135950"/>
    <lineage>
        <taxon>Bacteria</taxon>
        <taxon>Bacillati</taxon>
        <taxon>Actinomycetota</taxon>
        <taxon>Actinomycetes</taxon>
        <taxon>Micromonosporales</taxon>
        <taxon>Micromonosporaceae</taxon>
        <taxon>Actinoplanes</taxon>
    </lineage>
</organism>
<evidence type="ECO:0000259" key="2">
    <source>
        <dbReference type="Pfam" id="PF01636"/>
    </source>
</evidence>
<dbReference type="EMBL" id="BOMQ01000060">
    <property type="protein sequence ID" value="GIE51559.1"/>
    <property type="molecule type" value="Genomic_DNA"/>
</dbReference>
<proteinExistence type="predicted"/>
<protein>
    <recommendedName>
        <fullName evidence="2">Aminoglycoside phosphotransferase domain-containing protein</fullName>
    </recommendedName>
</protein>
<comment type="caution">
    <text evidence="3">The sequence shown here is derived from an EMBL/GenBank/DDBJ whole genome shotgun (WGS) entry which is preliminary data.</text>
</comment>
<dbReference type="RefSeq" id="WP_203772207.1">
    <property type="nucleotide sequence ID" value="NZ_BAAAYJ010000099.1"/>
</dbReference>